<dbReference type="SUPFAM" id="SSF52047">
    <property type="entry name" value="RNI-like"/>
    <property type="match status" value="1"/>
</dbReference>
<dbReference type="HOGENOM" id="CLU_011577_1_0_1"/>
<comment type="caution">
    <text evidence="2">The sequence shown here is derived from an EMBL/GenBank/DDBJ whole genome shotgun (WGS) entry which is preliminary data.</text>
</comment>
<evidence type="ECO:0000313" key="2">
    <source>
        <dbReference type="EMBL" id="CDO76631.1"/>
    </source>
</evidence>
<proteinExistence type="predicted"/>
<evidence type="ECO:0000256" key="1">
    <source>
        <dbReference type="SAM" id="MobiDB-lite"/>
    </source>
</evidence>
<sequence length="508" mass="58032">MGSHLPDELWLEIFDLAVDDADLFDLTLPTAFSDASWFKTLYGDWSLRTAQESFVASYLLDPEVNAAIQAIMSTCRTWRRLGYEFFYRFLFFSNPRNIQRVCALMDRDQELGWWTKRLHVTRYFAGGGTTMETTQNSLVSIIRHCPNLEIFVVNWPLSNTLQAIGNALCTYCPRTLRVMHINIPTTSLPKLIFMLQYLPALVTAHIEFDGTPPEHINLGAASDLELTLPALRHLSLRGPFQDFLEEAIGWSMPSLRALCLDFVNYRDDFPDLLEFLRIHGAELTFLDLNIIPTLDVPTILELCPLLTTFTFNPDWRIPAWEQQPSGPSSVVRRPHANITTIGLHHLLYAFGVGYAATYDKVDPFATKMIRRRNDVNFAALNKRNFPRLERIRVLNTTLLSDLEANNGPSPQCYERWERWWRQCQKEGIRLEDCTGATLGTLPMDPEDEEGDEEDDDESVVEDEGGKGGNPLSSLRELLMECRRMNAQRDMDVTPPALRMIYAGASRLS</sequence>
<accession>A0A060SR30</accession>
<dbReference type="OrthoDB" id="5345779at2759"/>
<keyword evidence="3" id="KW-1185">Reference proteome</keyword>
<dbReference type="EMBL" id="CCBP010000392">
    <property type="protein sequence ID" value="CDO76631.1"/>
    <property type="molecule type" value="Genomic_DNA"/>
</dbReference>
<dbReference type="OMA" id="CYERWER"/>
<dbReference type="AlphaFoldDB" id="A0A060SR30"/>
<dbReference type="InterPro" id="IPR032675">
    <property type="entry name" value="LRR_dom_sf"/>
</dbReference>
<feature type="compositionally biased region" description="Acidic residues" evidence="1">
    <location>
        <begin position="444"/>
        <end position="462"/>
    </location>
</feature>
<evidence type="ECO:0008006" key="4">
    <source>
        <dbReference type="Google" id="ProtNLM"/>
    </source>
</evidence>
<dbReference type="STRING" id="5643.A0A060SR30"/>
<dbReference type="Gene3D" id="3.80.10.10">
    <property type="entry name" value="Ribonuclease Inhibitor"/>
    <property type="match status" value="1"/>
</dbReference>
<name>A0A060SR30_PYCCI</name>
<feature type="region of interest" description="Disordered" evidence="1">
    <location>
        <begin position="434"/>
        <end position="472"/>
    </location>
</feature>
<organism evidence="2 3">
    <name type="scientific">Pycnoporus cinnabarinus</name>
    <name type="common">Cinnabar-red polypore</name>
    <name type="synonym">Trametes cinnabarina</name>
    <dbReference type="NCBI Taxonomy" id="5643"/>
    <lineage>
        <taxon>Eukaryota</taxon>
        <taxon>Fungi</taxon>
        <taxon>Dikarya</taxon>
        <taxon>Basidiomycota</taxon>
        <taxon>Agaricomycotina</taxon>
        <taxon>Agaricomycetes</taxon>
        <taxon>Polyporales</taxon>
        <taxon>Polyporaceae</taxon>
        <taxon>Trametes</taxon>
    </lineage>
</organism>
<evidence type="ECO:0000313" key="3">
    <source>
        <dbReference type="Proteomes" id="UP000029665"/>
    </source>
</evidence>
<reference evidence="2" key="1">
    <citation type="submission" date="2014-01" db="EMBL/GenBank/DDBJ databases">
        <title>The genome of the white-rot fungus Pycnoporus cinnabarinus: a basidiomycete model with a versatile arsenal for lignocellulosic biomass breakdown.</title>
        <authorList>
            <person name="Levasseur A."/>
            <person name="Lomascolo A."/>
            <person name="Ruiz-Duenas F.J."/>
            <person name="Uzan E."/>
            <person name="Piumi F."/>
            <person name="Kues U."/>
            <person name="Ram A.F.J."/>
            <person name="Murat C."/>
            <person name="Haon M."/>
            <person name="Benoit I."/>
            <person name="Arfi Y."/>
            <person name="Chevret D."/>
            <person name="Drula E."/>
            <person name="Kwon M.J."/>
            <person name="Gouret P."/>
            <person name="Lesage-Meessen L."/>
            <person name="Lombard V."/>
            <person name="Mariette J."/>
            <person name="Noirot C."/>
            <person name="Park J."/>
            <person name="Patyshakuliyeva A."/>
            <person name="Wieneger R.A.B."/>
            <person name="Wosten H.A.B."/>
            <person name="Martin F."/>
            <person name="Coutinho P.M."/>
            <person name="de Vries R."/>
            <person name="Martinez A.T."/>
            <person name="Klopp C."/>
            <person name="Pontarotti P."/>
            <person name="Henrissat B."/>
            <person name="Record E."/>
        </authorList>
    </citation>
    <scope>NUCLEOTIDE SEQUENCE [LARGE SCALE GENOMIC DNA]</scope>
    <source>
        <strain evidence="2">BRFM137</strain>
    </source>
</reference>
<gene>
    <name evidence="2" type="ORF">BN946_scf184868.g45</name>
</gene>
<protein>
    <recommendedName>
        <fullName evidence="4">F-box domain-containing protein</fullName>
    </recommendedName>
</protein>
<dbReference type="Proteomes" id="UP000029665">
    <property type="component" value="Unassembled WGS sequence"/>
</dbReference>